<dbReference type="InterPro" id="IPR045338">
    <property type="entry name" value="DUF6535"/>
</dbReference>
<evidence type="ECO:0000313" key="4">
    <source>
        <dbReference type="Proteomes" id="UP000703269"/>
    </source>
</evidence>
<dbReference type="Proteomes" id="UP000703269">
    <property type="component" value="Unassembled WGS sequence"/>
</dbReference>
<protein>
    <recommendedName>
        <fullName evidence="2">DUF6535 domain-containing protein</fullName>
    </recommendedName>
</protein>
<feature type="transmembrane region" description="Helical" evidence="1">
    <location>
        <begin position="183"/>
        <end position="201"/>
    </location>
</feature>
<keyword evidence="1" id="KW-1133">Transmembrane helix</keyword>
<feature type="transmembrane region" description="Helical" evidence="1">
    <location>
        <begin position="207"/>
        <end position="231"/>
    </location>
</feature>
<dbReference type="Pfam" id="PF20153">
    <property type="entry name" value="DUF6535"/>
    <property type="match status" value="1"/>
</dbReference>
<proteinExistence type="predicted"/>
<accession>A0A9P3GNU7</accession>
<keyword evidence="1" id="KW-0812">Transmembrane</keyword>
<keyword evidence="4" id="KW-1185">Reference proteome</keyword>
<feature type="domain" description="DUF6535" evidence="2">
    <location>
        <begin position="23"/>
        <end position="200"/>
    </location>
</feature>
<comment type="caution">
    <text evidence="3">The sequence shown here is derived from an EMBL/GenBank/DDBJ whole genome shotgun (WGS) entry which is preliminary data.</text>
</comment>
<dbReference type="AlphaFoldDB" id="A0A9P3GNU7"/>
<feature type="transmembrane region" description="Helical" evidence="1">
    <location>
        <begin position="45"/>
        <end position="64"/>
    </location>
</feature>
<evidence type="ECO:0000313" key="3">
    <source>
        <dbReference type="EMBL" id="GJE98957.1"/>
    </source>
</evidence>
<reference evidence="3 4" key="1">
    <citation type="submission" date="2021-08" db="EMBL/GenBank/DDBJ databases">
        <title>Draft Genome Sequence of Phanerochaete sordida strain YK-624.</title>
        <authorList>
            <person name="Mori T."/>
            <person name="Dohra H."/>
            <person name="Suzuki T."/>
            <person name="Kawagishi H."/>
            <person name="Hirai H."/>
        </authorList>
    </citation>
    <scope>NUCLEOTIDE SEQUENCE [LARGE SCALE GENOMIC DNA]</scope>
    <source>
        <strain evidence="3 4">YK-624</strain>
    </source>
</reference>
<name>A0A9P3GNU7_9APHY</name>
<sequence>MEGLKSTAADLDASPFRPTASVWQQMLKMVRDVDVRKVEDCKEDIDTLLVFAGLFSAVLTAFLVESYTLLQPGPNAEIAFLLRQSLARNYTFAAGHINSTTPYSDSLPLFDAPLWALRVNGLWFASIICSLSTASLAMLVKQWLREYLAIEWTVPQEQLRARQYRHAALANWKVFEIASALPLLLQTSLGLFFVGLCIFTAEIDQRIGRSTLPLVCGWGLFVLMTTVAPLASPRCPYKIPMLKNTVRFGRRYLCAPLRILGIYLTLATLAVLRSPLRAGQLVTRLSQEFDRRICGQHLTRLFHTLKRARGLAIEFLAVLGRTVSADISPLTNFINSYTSRFSSQASHAIRAVIPAVTAPDIDEEQDIIARGGDDVKLLTSVDEAMVNDALLEPMWGLVQRTQATSEALVAFAFTLIQHRTPSTTAGSYVAIRQPIDLTSLSQFMCDLVENVALEAFKRCLSRGPVRIRVHGASRWAQAALAILQSQTHSSRSSSACGRLLCEEYSRKLILKELVAQGGFLWHPSAFSTMMVSLLLPSSHSSEMRPSGLQLLRQVQNGAPSITEAEQLDLIALINAEMHEWEQRRQREPGRSAYYATTFILLALIDRSPSPNTSTLCTLKRLFTTCTMAYADGDIDSEATQCLPGDEIFFPISPKLALLHSTTNLGNAGEDFYSSLSLYAGLLRRCGLHVNGQGSSHYTWLHIPNIYFATENAARPILADLWRYLQLFATADNSSLDNASLADFACFVMLFVRRCAPYTSSAPDDPANPWTPLTPILRYACTTVSDYWDRRMLADSAEAALRRINGDVRAIQHRFPKKLLQVISTFVSDEYKERAHNFTKRVRRREARTIAGASIGGDREDLPFVEESAGYPVIIHTHESSHTVERSPEHSSDSQKLQDVLTDDTSLGSLLEPVGLGEADAQAKPGSVTGEEILGNREKGKERAIVDIV</sequence>
<dbReference type="OrthoDB" id="3269725at2759"/>
<evidence type="ECO:0000256" key="1">
    <source>
        <dbReference type="SAM" id="Phobius"/>
    </source>
</evidence>
<evidence type="ECO:0000259" key="2">
    <source>
        <dbReference type="Pfam" id="PF20153"/>
    </source>
</evidence>
<keyword evidence="1" id="KW-0472">Membrane</keyword>
<organism evidence="3 4">
    <name type="scientific">Phanerochaete sordida</name>
    <dbReference type="NCBI Taxonomy" id="48140"/>
    <lineage>
        <taxon>Eukaryota</taxon>
        <taxon>Fungi</taxon>
        <taxon>Dikarya</taxon>
        <taxon>Basidiomycota</taxon>
        <taxon>Agaricomycotina</taxon>
        <taxon>Agaricomycetes</taxon>
        <taxon>Polyporales</taxon>
        <taxon>Phanerochaetaceae</taxon>
        <taxon>Phanerochaete</taxon>
    </lineage>
</organism>
<feature type="transmembrane region" description="Helical" evidence="1">
    <location>
        <begin position="252"/>
        <end position="272"/>
    </location>
</feature>
<feature type="transmembrane region" description="Helical" evidence="1">
    <location>
        <begin position="121"/>
        <end position="140"/>
    </location>
</feature>
<dbReference type="EMBL" id="BPQB01000097">
    <property type="protein sequence ID" value="GJE98957.1"/>
    <property type="molecule type" value="Genomic_DNA"/>
</dbReference>
<gene>
    <name evidence="3" type="ORF">PsYK624_151950</name>
</gene>